<keyword evidence="2" id="KW-0812">Transmembrane</keyword>
<comment type="caution">
    <text evidence="3">The sequence shown here is derived from an EMBL/GenBank/DDBJ whole genome shotgun (WGS) entry which is preliminary data.</text>
</comment>
<organism evidence="3 4">
    <name type="scientific">Petrolisthes manimaculis</name>
    <dbReference type="NCBI Taxonomy" id="1843537"/>
    <lineage>
        <taxon>Eukaryota</taxon>
        <taxon>Metazoa</taxon>
        <taxon>Ecdysozoa</taxon>
        <taxon>Arthropoda</taxon>
        <taxon>Crustacea</taxon>
        <taxon>Multicrustacea</taxon>
        <taxon>Malacostraca</taxon>
        <taxon>Eumalacostraca</taxon>
        <taxon>Eucarida</taxon>
        <taxon>Decapoda</taxon>
        <taxon>Pleocyemata</taxon>
        <taxon>Anomura</taxon>
        <taxon>Galatheoidea</taxon>
        <taxon>Porcellanidae</taxon>
        <taxon>Petrolisthes</taxon>
    </lineage>
</organism>
<feature type="compositionally biased region" description="Basic and acidic residues" evidence="1">
    <location>
        <begin position="123"/>
        <end position="152"/>
    </location>
</feature>
<evidence type="ECO:0000256" key="1">
    <source>
        <dbReference type="SAM" id="MobiDB-lite"/>
    </source>
</evidence>
<evidence type="ECO:0000313" key="3">
    <source>
        <dbReference type="EMBL" id="KAK4316682.1"/>
    </source>
</evidence>
<sequence length="162" mass="18763">MGGRHVFRRGIAKPKRAAWDLRDRLLDLEAEIASYMTTESDRLNTQIKTLNDHVLAVLIFHLFFRPLVLIFHLFFRPLVLIFHHFFFLFPHLVLPLPPRPSHLPSPPSHNWLPKWARASRSHKSVDSGEDKRQGGEKRQGGGEVWPVEKGDDLTEWEMGVMG</sequence>
<protein>
    <submittedName>
        <fullName evidence="3">Uncharacterized protein</fullName>
    </submittedName>
</protein>
<evidence type="ECO:0000313" key="4">
    <source>
        <dbReference type="Proteomes" id="UP001292094"/>
    </source>
</evidence>
<evidence type="ECO:0000256" key="2">
    <source>
        <dbReference type="SAM" id="Phobius"/>
    </source>
</evidence>
<gene>
    <name evidence="3" type="ORF">Pmani_012176</name>
</gene>
<dbReference type="Proteomes" id="UP001292094">
    <property type="component" value="Unassembled WGS sequence"/>
</dbReference>
<dbReference type="EMBL" id="JAWZYT010000996">
    <property type="protein sequence ID" value="KAK4316682.1"/>
    <property type="molecule type" value="Genomic_DNA"/>
</dbReference>
<accession>A0AAE1UAQ9</accession>
<keyword evidence="2" id="KW-1133">Transmembrane helix</keyword>
<reference evidence="3" key="1">
    <citation type="submission" date="2023-11" db="EMBL/GenBank/DDBJ databases">
        <title>Genome assemblies of two species of porcelain crab, Petrolisthes cinctipes and Petrolisthes manimaculis (Anomura: Porcellanidae).</title>
        <authorList>
            <person name="Angst P."/>
        </authorList>
    </citation>
    <scope>NUCLEOTIDE SEQUENCE</scope>
    <source>
        <strain evidence="3">PB745_02</strain>
        <tissue evidence="3">Gill</tissue>
    </source>
</reference>
<keyword evidence="2" id="KW-0472">Membrane</keyword>
<feature type="transmembrane region" description="Helical" evidence="2">
    <location>
        <begin position="54"/>
        <end position="75"/>
    </location>
</feature>
<feature type="region of interest" description="Disordered" evidence="1">
    <location>
        <begin position="120"/>
        <end position="162"/>
    </location>
</feature>
<keyword evidence="4" id="KW-1185">Reference proteome</keyword>
<name>A0AAE1UAQ9_9EUCA</name>
<dbReference type="AlphaFoldDB" id="A0AAE1UAQ9"/>
<proteinExistence type="predicted"/>